<evidence type="ECO:0000313" key="2">
    <source>
        <dbReference type="EMBL" id="KAK4082794.1"/>
    </source>
</evidence>
<dbReference type="GeneID" id="87915686"/>
<dbReference type="PANTHER" id="PTHR40619">
    <property type="entry name" value="FUNGAL STAND N-TERMINAL GOODBYE DOMAIN-CONTAINING PROTEIN"/>
    <property type="match status" value="1"/>
</dbReference>
<name>A0AAE1IIS5_9HYPO</name>
<evidence type="ECO:0000256" key="1">
    <source>
        <dbReference type="SAM" id="Coils"/>
    </source>
</evidence>
<feature type="coiled-coil region" evidence="1">
    <location>
        <begin position="346"/>
        <end position="380"/>
    </location>
</feature>
<dbReference type="PANTHER" id="PTHR40619:SF3">
    <property type="entry name" value="FUNGAL STAND N-TERMINAL GOODBYE DOMAIN-CONTAINING PROTEIN"/>
    <property type="match status" value="1"/>
</dbReference>
<keyword evidence="3" id="KW-1185">Reference proteome</keyword>
<keyword evidence="1" id="KW-0175">Coiled coil</keyword>
<accession>A0AAE1IIS5</accession>
<protein>
    <submittedName>
        <fullName evidence="2">Uncharacterized protein</fullName>
    </submittedName>
</protein>
<proteinExistence type="predicted"/>
<comment type="caution">
    <text evidence="2">The sequence shown here is derived from an EMBL/GenBank/DDBJ whole genome shotgun (WGS) entry which is preliminary data.</text>
</comment>
<sequence length="671" mass="75446">MDERICGTTLSKLFTKSTFKLLLKASNMADPDAVGSSLGHRPASVTFIDNRLPEHHQLFADPSMHYDPAVEKYVPSVAKLDEGVAWIPRPVLTNIKAMKFWEDILPKAMAELKSTVEPDGRSKTAYSIRDKPSWGAIYSSLEAAKFKYESKDGAANKLREVRRKAASKIVPLEGVVKIASKVVPEGTPATPVLGSLQVLLDAVKIAARLREKVLESFDDNLSIFSDVELFLGTFPDDENIVNASVDLTVATLKGIELAIGFFISNSLMRGTKALLTNNEYEKRLLESLEMIKTKSRSLMEEALKSHIYEAHIYSQETQKLSRNVQTMSERVDKQLQNLGDGFNSMNQLLTEHVKEKDKMLEAARRELEETQRENHFLRAENHTLRAYSPLQGVSPYLAPQTQILATHWYISQHNLRQVLNMLDVDLRDLAYVADKKGQFPPKQRLLAEQIVNTQLFRNWVVSPTSSKLLVHWDSRLPKVIEGVSPLSVFCMTMTQALRAKERFVSMMWFCGRHIEAEESGGRVGGRAMITSLIDQLLRQHTFDAHLLSSTAIDLVGLQEGNLDTLIEVICYLVRQLPPTVSVFFIIDNAALFERDEFESEALQVFSILIRLSQDTSMPASVKVLLTSTPGTTVIRSAFENEDLILNVEGLPQMVWAASDERMVRELEGELI</sequence>
<gene>
    <name evidence="2" type="ORF">Triagg1_1684</name>
</gene>
<organism evidence="2 3">
    <name type="scientific">Trichoderma aggressivum f. europaeum</name>
    <dbReference type="NCBI Taxonomy" id="173218"/>
    <lineage>
        <taxon>Eukaryota</taxon>
        <taxon>Fungi</taxon>
        <taxon>Dikarya</taxon>
        <taxon>Ascomycota</taxon>
        <taxon>Pezizomycotina</taxon>
        <taxon>Sordariomycetes</taxon>
        <taxon>Hypocreomycetidae</taxon>
        <taxon>Hypocreales</taxon>
        <taxon>Hypocreaceae</taxon>
        <taxon>Trichoderma</taxon>
    </lineage>
</organism>
<reference evidence="2" key="1">
    <citation type="submission" date="2023-11" db="EMBL/GenBank/DDBJ databases">
        <title>The genome sequences of three competitors of mushroom-forming fungi.</title>
        <authorList>
            <person name="Beijen E."/>
            <person name="Ohm R.A."/>
        </authorList>
    </citation>
    <scope>NUCLEOTIDE SEQUENCE</scope>
    <source>
        <strain evidence="2">CBS 100526</strain>
    </source>
</reference>
<evidence type="ECO:0000313" key="3">
    <source>
        <dbReference type="Proteomes" id="UP001273209"/>
    </source>
</evidence>
<dbReference type="RefSeq" id="XP_062759223.1">
    <property type="nucleotide sequence ID" value="XM_062895781.1"/>
</dbReference>
<dbReference type="Proteomes" id="UP001273209">
    <property type="component" value="Unassembled WGS sequence"/>
</dbReference>
<dbReference type="AlphaFoldDB" id="A0AAE1IIS5"/>
<dbReference type="EMBL" id="JAWRVG010000004">
    <property type="protein sequence ID" value="KAK4082794.1"/>
    <property type="molecule type" value="Genomic_DNA"/>
</dbReference>